<feature type="compositionally biased region" description="Basic and acidic residues" evidence="3">
    <location>
        <begin position="184"/>
        <end position="194"/>
    </location>
</feature>
<dbReference type="Proteomes" id="UP000219612">
    <property type="component" value="Unassembled WGS sequence"/>
</dbReference>
<dbReference type="SUPFAM" id="SSF49764">
    <property type="entry name" value="HSP20-like chaperones"/>
    <property type="match status" value="1"/>
</dbReference>
<dbReference type="InterPro" id="IPR008978">
    <property type="entry name" value="HSP20-like_chaperone"/>
</dbReference>
<sequence length="327" mass="35742">MLVLVAYGSTGGGTAEIAQWIAGELRRAGLDVRLVSAGEVDEVGEYDAVVLGAALYASGWHGDARRFVHRFAGQFTGRPVWLFSSGPLDRSSETGQLPPVPHTAAALRDLPARRHVTFGGRMTPQAHGWIGYLGRRSAGDFRDPNRVRAWARELAAEILAGGGASRAGPMTGRSTLTGPAGPRSDGRERTSAKEEEMSALLPRLLGDMTDWFEVDFPRPLPAIRFEDTLSEDEYILRAELPGLDPEKDIEITALHGVLTVKAERREEEQSRHRSEFRYGSLQRAVRLPVNADEEAIAARYSKGILEITVPLSAPQPAGRQITVTREE</sequence>
<evidence type="ECO:0000259" key="4">
    <source>
        <dbReference type="PROSITE" id="PS01031"/>
    </source>
</evidence>
<evidence type="ECO:0000256" key="3">
    <source>
        <dbReference type="SAM" id="MobiDB-lite"/>
    </source>
</evidence>
<proteinExistence type="inferred from homology"/>
<dbReference type="InterPro" id="IPR002068">
    <property type="entry name" value="A-crystallin/Hsp20_dom"/>
</dbReference>
<organism evidence="6 7">
    <name type="scientific">Paractinoplanes atraurantiacus</name>
    <dbReference type="NCBI Taxonomy" id="1036182"/>
    <lineage>
        <taxon>Bacteria</taxon>
        <taxon>Bacillati</taxon>
        <taxon>Actinomycetota</taxon>
        <taxon>Actinomycetes</taxon>
        <taxon>Micromonosporales</taxon>
        <taxon>Micromonosporaceae</taxon>
        <taxon>Paractinoplanes</taxon>
    </lineage>
</organism>
<evidence type="ECO:0000313" key="7">
    <source>
        <dbReference type="Proteomes" id="UP000219612"/>
    </source>
</evidence>
<evidence type="ECO:0000256" key="2">
    <source>
        <dbReference type="RuleBase" id="RU003616"/>
    </source>
</evidence>
<evidence type="ECO:0000259" key="5">
    <source>
        <dbReference type="PROSITE" id="PS50902"/>
    </source>
</evidence>
<evidence type="ECO:0000313" key="6">
    <source>
        <dbReference type="EMBL" id="SNY59153.1"/>
    </source>
</evidence>
<dbReference type="PROSITE" id="PS01031">
    <property type="entry name" value="SHSP"/>
    <property type="match status" value="1"/>
</dbReference>
<dbReference type="PANTHER" id="PTHR11527">
    <property type="entry name" value="HEAT-SHOCK PROTEIN 20 FAMILY MEMBER"/>
    <property type="match status" value="1"/>
</dbReference>
<feature type="region of interest" description="Disordered" evidence="3">
    <location>
        <begin position="163"/>
        <end position="194"/>
    </location>
</feature>
<feature type="domain" description="SHSP" evidence="4">
    <location>
        <begin position="214"/>
        <end position="326"/>
    </location>
</feature>
<keyword evidence="7" id="KW-1185">Reference proteome</keyword>
<evidence type="ECO:0000256" key="1">
    <source>
        <dbReference type="PROSITE-ProRule" id="PRU00285"/>
    </source>
</evidence>
<dbReference type="SUPFAM" id="SSF52218">
    <property type="entry name" value="Flavoproteins"/>
    <property type="match status" value="1"/>
</dbReference>
<feature type="domain" description="Flavodoxin-like" evidence="5">
    <location>
        <begin position="3"/>
        <end position="155"/>
    </location>
</feature>
<comment type="similarity">
    <text evidence="1 2">Belongs to the small heat shock protein (HSP20) family.</text>
</comment>
<dbReference type="InterPro" id="IPR026816">
    <property type="entry name" value="Flavodoxin_dom"/>
</dbReference>
<name>A0A285JGF0_9ACTN</name>
<protein>
    <submittedName>
        <fullName evidence="6">Molecular chaperone IbpA, HSP20 family</fullName>
    </submittedName>
</protein>
<dbReference type="AlphaFoldDB" id="A0A285JGF0"/>
<dbReference type="Gene3D" id="2.60.40.790">
    <property type="match status" value="1"/>
</dbReference>
<dbReference type="InterPro" id="IPR031107">
    <property type="entry name" value="Small_HSP"/>
</dbReference>
<dbReference type="InterPro" id="IPR008254">
    <property type="entry name" value="Flavodoxin/NO_synth"/>
</dbReference>
<dbReference type="RefSeq" id="WP_218854761.1">
    <property type="nucleotide sequence ID" value="NZ_OBDY01000020.1"/>
</dbReference>
<gene>
    <name evidence="6" type="ORF">SAMN05421748_12061</name>
</gene>
<dbReference type="Pfam" id="PF00011">
    <property type="entry name" value="HSP20"/>
    <property type="match status" value="1"/>
</dbReference>
<dbReference type="CDD" id="cd06464">
    <property type="entry name" value="ACD_sHsps-like"/>
    <property type="match status" value="1"/>
</dbReference>
<dbReference type="GO" id="GO:0010181">
    <property type="term" value="F:FMN binding"/>
    <property type="evidence" value="ECO:0007669"/>
    <property type="project" value="InterPro"/>
</dbReference>
<dbReference type="Gene3D" id="3.40.50.360">
    <property type="match status" value="1"/>
</dbReference>
<dbReference type="PROSITE" id="PS50902">
    <property type="entry name" value="FLAVODOXIN_LIKE"/>
    <property type="match status" value="1"/>
</dbReference>
<dbReference type="InterPro" id="IPR029039">
    <property type="entry name" value="Flavoprotein-like_sf"/>
</dbReference>
<accession>A0A285JGF0</accession>
<dbReference type="EMBL" id="OBDY01000020">
    <property type="protein sequence ID" value="SNY59153.1"/>
    <property type="molecule type" value="Genomic_DNA"/>
</dbReference>
<reference evidence="6 7" key="1">
    <citation type="submission" date="2017-09" db="EMBL/GenBank/DDBJ databases">
        <authorList>
            <person name="Ehlers B."/>
            <person name="Leendertz F.H."/>
        </authorList>
    </citation>
    <scope>NUCLEOTIDE SEQUENCE [LARGE SCALE GENOMIC DNA]</scope>
    <source>
        <strain evidence="6 7">CGMCC 4.6857</strain>
    </source>
</reference>
<dbReference type="Pfam" id="PF12724">
    <property type="entry name" value="Flavodoxin_5"/>
    <property type="match status" value="1"/>
</dbReference>